<dbReference type="EMBL" id="GG662299">
    <property type="protein sequence ID" value="EWS71331.1"/>
    <property type="molecule type" value="Genomic_DNA"/>
</dbReference>
<dbReference type="RefSeq" id="XP_012656149.1">
    <property type="nucleotide sequence ID" value="XM_012800695.1"/>
</dbReference>
<proteinExistence type="predicted"/>
<organism evidence="1 2">
    <name type="scientific">Tetrahymena thermophila (strain SB210)</name>
    <dbReference type="NCBI Taxonomy" id="312017"/>
    <lineage>
        <taxon>Eukaryota</taxon>
        <taxon>Sar</taxon>
        <taxon>Alveolata</taxon>
        <taxon>Ciliophora</taxon>
        <taxon>Intramacronucleata</taxon>
        <taxon>Oligohymenophorea</taxon>
        <taxon>Hymenostomatida</taxon>
        <taxon>Tetrahymenina</taxon>
        <taxon>Tetrahymenidae</taxon>
        <taxon>Tetrahymena</taxon>
    </lineage>
</organism>
<keyword evidence="2" id="KW-1185">Reference proteome</keyword>
<protein>
    <submittedName>
        <fullName evidence="1">Uncharacterized protein</fullName>
    </submittedName>
</protein>
<evidence type="ECO:0000313" key="2">
    <source>
        <dbReference type="Proteomes" id="UP000009168"/>
    </source>
</evidence>
<reference evidence="2" key="1">
    <citation type="journal article" date="2006" name="PLoS Biol.">
        <title>Macronuclear genome sequence of the ciliate Tetrahymena thermophila, a model eukaryote.</title>
        <authorList>
            <person name="Eisen J.A."/>
            <person name="Coyne R.S."/>
            <person name="Wu M."/>
            <person name="Wu D."/>
            <person name="Thiagarajan M."/>
            <person name="Wortman J.R."/>
            <person name="Badger J.H."/>
            <person name="Ren Q."/>
            <person name="Amedeo P."/>
            <person name="Jones K.M."/>
            <person name="Tallon L.J."/>
            <person name="Delcher A.L."/>
            <person name="Salzberg S.L."/>
            <person name="Silva J.C."/>
            <person name="Haas B.J."/>
            <person name="Majoros W.H."/>
            <person name="Farzad M."/>
            <person name="Carlton J.M."/>
            <person name="Smith R.K. Jr."/>
            <person name="Garg J."/>
            <person name="Pearlman R.E."/>
            <person name="Karrer K.M."/>
            <person name="Sun L."/>
            <person name="Manning G."/>
            <person name="Elde N.C."/>
            <person name="Turkewitz A.P."/>
            <person name="Asai D.J."/>
            <person name="Wilkes D.E."/>
            <person name="Wang Y."/>
            <person name="Cai H."/>
            <person name="Collins K."/>
            <person name="Stewart B.A."/>
            <person name="Lee S.R."/>
            <person name="Wilamowska K."/>
            <person name="Weinberg Z."/>
            <person name="Ruzzo W.L."/>
            <person name="Wloga D."/>
            <person name="Gaertig J."/>
            <person name="Frankel J."/>
            <person name="Tsao C.-C."/>
            <person name="Gorovsky M.A."/>
            <person name="Keeling P.J."/>
            <person name="Waller R.F."/>
            <person name="Patron N.J."/>
            <person name="Cherry J.M."/>
            <person name="Stover N.A."/>
            <person name="Krieger C.J."/>
            <person name="del Toro C."/>
            <person name="Ryder H.F."/>
            <person name="Williamson S.C."/>
            <person name="Barbeau R.A."/>
            <person name="Hamilton E.P."/>
            <person name="Orias E."/>
        </authorList>
    </citation>
    <scope>NUCLEOTIDE SEQUENCE [LARGE SCALE GENOMIC DNA]</scope>
    <source>
        <strain evidence="2">SB210</strain>
    </source>
</reference>
<evidence type="ECO:0000313" key="1">
    <source>
        <dbReference type="EMBL" id="EWS71331.1"/>
    </source>
</evidence>
<dbReference type="KEGG" id="tet:TTHERM_000330036"/>
<name>W7XC85_TETTS</name>
<accession>W7XC85</accession>
<dbReference type="InParanoid" id="W7XC85"/>
<dbReference type="GeneID" id="24438473"/>
<dbReference type="Proteomes" id="UP000009168">
    <property type="component" value="Unassembled WGS sequence"/>
</dbReference>
<gene>
    <name evidence="1" type="ORF">TTHERM_000330036</name>
</gene>
<dbReference type="AlphaFoldDB" id="W7XC85"/>
<sequence length="106" mass="12299">MKNTLIDKLKPSIIKGAFAPLIKETDLKVYGKHANEIALTFAKSGNFIKFDLCYDEEQQHRVKLALEYLELVENYQANFLSVLAYQKCIKMHMLNNPNLVLYDLFD</sequence>